<evidence type="ECO:0000313" key="2">
    <source>
        <dbReference type="EMBL" id="EMS49489.1"/>
    </source>
</evidence>
<proteinExistence type="predicted"/>
<reference evidence="2" key="1">
    <citation type="journal article" date="2013" name="Nature">
        <title>Draft genome of the wheat A-genome progenitor Triticum urartu.</title>
        <authorList>
            <person name="Ling H.Q."/>
            <person name="Zhao S."/>
            <person name="Liu D."/>
            <person name="Wang J."/>
            <person name="Sun H."/>
            <person name="Zhang C."/>
            <person name="Fan H."/>
            <person name="Li D."/>
            <person name="Dong L."/>
            <person name="Tao Y."/>
            <person name="Gao C."/>
            <person name="Wu H."/>
            <person name="Li Y."/>
            <person name="Cui Y."/>
            <person name="Guo X."/>
            <person name="Zheng S."/>
            <person name="Wang B."/>
            <person name="Yu K."/>
            <person name="Liang Q."/>
            <person name="Yang W."/>
            <person name="Lou X."/>
            <person name="Chen J."/>
            <person name="Feng M."/>
            <person name="Jian J."/>
            <person name="Zhang X."/>
            <person name="Luo G."/>
            <person name="Jiang Y."/>
            <person name="Liu J."/>
            <person name="Wang Z."/>
            <person name="Sha Y."/>
            <person name="Zhang B."/>
            <person name="Wu H."/>
            <person name="Tang D."/>
            <person name="Shen Q."/>
            <person name="Xue P."/>
            <person name="Zou S."/>
            <person name="Wang X."/>
            <person name="Liu X."/>
            <person name="Wang F."/>
            <person name="Yang Y."/>
            <person name="An X."/>
            <person name="Dong Z."/>
            <person name="Zhang K."/>
            <person name="Zhang X."/>
            <person name="Luo M.C."/>
            <person name="Dvorak J."/>
            <person name="Tong Y."/>
            <person name="Wang J."/>
            <person name="Yang H."/>
            <person name="Li Z."/>
            <person name="Wang D."/>
            <person name="Zhang A."/>
            <person name="Wang J."/>
        </authorList>
    </citation>
    <scope>NUCLEOTIDE SEQUENCE</scope>
</reference>
<organism evidence="2">
    <name type="scientific">Triticum urartu</name>
    <name type="common">Red wild einkorn</name>
    <name type="synonym">Crithodium urartu</name>
    <dbReference type="NCBI Taxonomy" id="4572"/>
    <lineage>
        <taxon>Eukaryota</taxon>
        <taxon>Viridiplantae</taxon>
        <taxon>Streptophyta</taxon>
        <taxon>Embryophyta</taxon>
        <taxon>Tracheophyta</taxon>
        <taxon>Spermatophyta</taxon>
        <taxon>Magnoliopsida</taxon>
        <taxon>Liliopsida</taxon>
        <taxon>Poales</taxon>
        <taxon>Poaceae</taxon>
        <taxon>BOP clade</taxon>
        <taxon>Pooideae</taxon>
        <taxon>Triticodae</taxon>
        <taxon>Triticeae</taxon>
        <taxon>Triticinae</taxon>
        <taxon>Triticum</taxon>
    </lineage>
</organism>
<accession>M7ZN45</accession>
<dbReference type="EMBL" id="KD242324">
    <property type="protein sequence ID" value="EMS49489.1"/>
    <property type="molecule type" value="Genomic_DNA"/>
</dbReference>
<feature type="compositionally biased region" description="Basic and acidic residues" evidence="1">
    <location>
        <begin position="37"/>
        <end position="49"/>
    </location>
</feature>
<protein>
    <submittedName>
        <fullName evidence="2">Uncharacterized protein</fullName>
    </submittedName>
</protein>
<evidence type="ECO:0000256" key="1">
    <source>
        <dbReference type="SAM" id="MobiDB-lite"/>
    </source>
</evidence>
<name>M7ZN45_TRIUA</name>
<gene>
    <name evidence="2" type="ORF">TRIUR3_23336</name>
</gene>
<sequence>MVAGGLTGTELVSTGGAEAGNNPRTTGRGKKKALTMAREKKPLSYRKDRPNREEFMRALREEEPIELREEDEIPRGI</sequence>
<feature type="region of interest" description="Disordered" evidence="1">
    <location>
        <begin position="1"/>
        <end position="49"/>
    </location>
</feature>
<dbReference type="AlphaFoldDB" id="M7ZN45"/>